<keyword evidence="3" id="KW-1185">Reference proteome</keyword>
<dbReference type="SMART" id="SM00849">
    <property type="entry name" value="Lactamase_B"/>
    <property type="match status" value="1"/>
</dbReference>
<evidence type="ECO:0000259" key="1">
    <source>
        <dbReference type="SMART" id="SM00849"/>
    </source>
</evidence>
<dbReference type="PANTHER" id="PTHR42951:SF9">
    <property type="entry name" value="METAL-DEPENDENT HYDROLASE"/>
    <property type="match status" value="1"/>
</dbReference>
<dbReference type="InterPro" id="IPR050855">
    <property type="entry name" value="NDM-1-like"/>
</dbReference>
<protein>
    <submittedName>
        <fullName evidence="2">MBL fold metallo-hydrolase</fullName>
    </submittedName>
</protein>
<name>A0ABY4GTI5_9BACI</name>
<dbReference type="CDD" id="cd07721">
    <property type="entry name" value="yflN-like_MBL-fold"/>
    <property type="match status" value="1"/>
</dbReference>
<organism evidence="2 3">
    <name type="scientific">Gracilibacillus salinarum</name>
    <dbReference type="NCBI Taxonomy" id="2932255"/>
    <lineage>
        <taxon>Bacteria</taxon>
        <taxon>Bacillati</taxon>
        <taxon>Bacillota</taxon>
        <taxon>Bacilli</taxon>
        <taxon>Bacillales</taxon>
        <taxon>Bacillaceae</taxon>
        <taxon>Gracilibacillus</taxon>
    </lineage>
</organism>
<dbReference type="RefSeq" id="WP_244747917.1">
    <property type="nucleotide sequence ID" value="NZ_CP095071.1"/>
</dbReference>
<gene>
    <name evidence="2" type="ORF">MUN87_08135</name>
</gene>
<reference evidence="2 3" key="1">
    <citation type="submission" date="2022-04" db="EMBL/GenBank/DDBJ databases">
        <title>Gracilibacillus sp. isolated from saltern.</title>
        <authorList>
            <person name="Won M."/>
            <person name="Lee C.-M."/>
            <person name="Woen H.-Y."/>
            <person name="Kwon S.-W."/>
        </authorList>
    </citation>
    <scope>NUCLEOTIDE SEQUENCE [LARGE SCALE GENOMIC DNA]</scope>
    <source>
        <strain evidence="2 3">SSPM10-3</strain>
    </source>
</reference>
<dbReference type="InterPro" id="IPR001279">
    <property type="entry name" value="Metallo-B-lactamas"/>
</dbReference>
<dbReference type="PANTHER" id="PTHR42951">
    <property type="entry name" value="METALLO-BETA-LACTAMASE DOMAIN-CONTAINING"/>
    <property type="match status" value="1"/>
</dbReference>
<dbReference type="EMBL" id="CP095071">
    <property type="protein sequence ID" value="UOQ87453.1"/>
    <property type="molecule type" value="Genomic_DNA"/>
</dbReference>
<evidence type="ECO:0000313" key="3">
    <source>
        <dbReference type="Proteomes" id="UP000831537"/>
    </source>
</evidence>
<dbReference type="Gene3D" id="3.60.15.10">
    <property type="entry name" value="Ribonuclease Z/Hydroxyacylglutathione hydrolase-like"/>
    <property type="match status" value="1"/>
</dbReference>
<proteinExistence type="predicted"/>
<dbReference type="Pfam" id="PF00753">
    <property type="entry name" value="Lactamase_B"/>
    <property type="match status" value="1"/>
</dbReference>
<dbReference type="InterPro" id="IPR036866">
    <property type="entry name" value="RibonucZ/Hydroxyglut_hydro"/>
</dbReference>
<accession>A0ABY4GTI5</accession>
<sequence length="220" mass="24238">MKITKTNQLYQLAFMPRFFPVNCYIVEEEQSLTLVDAGLPFFKNAIVKAAAEIGKPIEKIVLTHIHSDHIGALAGLKADLPEVDIFVPAEDLKMLKGGLKKQINRVPFQQIEDGTQIGSLKAILSPGHSPGSMSFLNVNDHSLIAGDAFQTFGGLAVSGDVRWQFPFPAWATWDKKKAVETAERLANLHPSVLAVGHGDLLFHPDKQMKAVVERAQLSWM</sequence>
<dbReference type="SUPFAM" id="SSF56281">
    <property type="entry name" value="Metallo-hydrolase/oxidoreductase"/>
    <property type="match status" value="1"/>
</dbReference>
<evidence type="ECO:0000313" key="2">
    <source>
        <dbReference type="EMBL" id="UOQ87453.1"/>
    </source>
</evidence>
<feature type="domain" description="Metallo-beta-lactamase" evidence="1">
    <location>
        <begin position="20"/>
        <end position="197"/>
    </location>
</feature>
<dbReference type="Proteomes" id="UP000831537">
    <property type="component" value="Chromosome"/>
</dbReference>